<dbReference type="Pfam" id="PF01556">
    <property type="entry name" value="DnaJ_C"/>
    <property type="match status" value="1"/>
</dbReference>
<evidence type="ECO:0000313" key="8">
    <source>
        <dbReference type="EMBL" id="VAW30871.1"/>
    </source>
</evidence>
<dbReference type="FunFam" id="2.60.260.20:FF:000005">
    <property type="entry name" value="Chaperone protein dnaJ 1, mitochondrial"/>
    <property type="match status" value="1"/>
</dbReference>
<dbReference type="SUPFAM" id="SSF46565">
    <property type="entry name" value="Chaperone J-domain"/>
    <property type="match status" value="1"/>
</dbReference>
<dbReference type="GO" id="GO:0051082">
    <property type="term" value="F:unfolded protein binding"/>
    <property type="evidence" value="ECO:0007669"/>
    <property type="project" value="InterPro"/>
</dbReference>
<dbReference type="GO" id="GO:0005737">
    <property type="term" value="C:cytoplasm"/>
    <property type="evidence" value="ECO:0007669"/>
    <property type="project" value="TreeGrafter"/>
</dbReference>
<protein>
    <submittedName>
        <fullName evidence="8">Chaperone protein DnaJ</fullName>
    </submittedName>
</protein>
<keyword evidence="1" id="KW-0479">Metal-binding</keyword>
<dbReference type="CDD" id="cd10719">
    <property type="entry name" value="DnaJ_zf"/>
    <property type="match status" value="1"/>
</dbReference>
<keyword evidence="5" id="KW-0143">Chaperone</keyword>
<dbReference type="InterPro" id="IPR036410">
    <property type="entry name" value="HSP_DnaJ_Cys-rich_dom_sf"/>
</dbReference>
<evidence type="ECO:0000256" key="2">
    <source>
        <dbReference type="ARBA" id="ARBA00022737"/>
    </source>
</evidence>
<evidence type="ECO:0000256" key="5">
    <source>
        <dbReference type="ARBA" id="ARBA00023186"/>
    </source>
</evidence>
<dbReference type="PRINTS" id="PR00625">
    <property type="entry name" value="JDOMAIN"/>
</dbReference>
<dbReference type="Pfam" id="PF00226">
    <property type="entry name" value="DnaJ"/>
    <property type="match status" value="1"/>
</dbReference>
<dbReference type="NCBIfam" id="TIGR02349">
    <property type="entry name" value="DnaJ_bact"/>
    <property type="match status" value="1"/>
</dbReference>
<dbReference type="Pfam" id="PF00684">
    <property type="entry name" value="DnaJ_CXXCXGXG"/>
    <property type="match status" value="1"/>
</dbReference>
<dbReference type="NCBIfam" id="NF008035">
    <property type="entry name" value="PRK10767.1"/>
    <property type="match status" value="1"/>
</dbReference>
<dbReference type="CDD" id="cd10747">
    <property type="entry name" value="DnaJ_C"/>
    <property type="match status" value="1"/>
</dbReference>
<proteinExistence type="inferred from homology"/>
<dbReference type="InterPro" id="IPR008971">
    <property type="entry name" value="HSP40/DnaJ_pept-bd"/>
</dbReference>
<dbReference type="CDD" id="cd06257">
    <property type="entry name" value="DnaJ"/>
    <property type="match status" value="1"/>
</dbReference>
<dbReference type="PANTHER" id="PTHR43096:SF52">
    <property type="entry name" value="DNAJ HOMOLOG 1, MITOCHONDRIAL-RELATED"/>
    <property type="match status" value="1"/>
</dbReference>
<dbReference type="PROSITE" id="PS51188">
    <property type="entry name" value="ZF_CR"/>
    <property type="match status" value="1"/>
</dbReference>
<dbReference type="EMBL" id="UOEU01000103">
    <property type="protein sequence ID" value="VAW30871.1"/>
    <property type="molecule type" value="Genomic_DNA"/>
</dbReference>
<dbReference type="HAMAP" id="MF_01152">
    <property type="entry name" value="DnaJ"/>
    <property type="match status" value="1"/>
</dbReference>
<dbReference type="PROSITE" id="PS50076">
    <property type="entry name" value="DNAJ_2"/>
    <property type="match status" value="1"/>
</dbReference>
<name>A0A3B0UIG2_9ZZZZ</name>
<evidence type="ECO:0000259" key="6">
    <source>
        <dbReference type="PROSITE" id="PS50076"/>
    </source>
</evidence>
<feature type="domain" description="CR-type" evidence="7">
    <location>
        <begin position="129"/>
        <end position="211"/>
    </location>
</feature>
<reference evidence="8" key="1">
    <citation type="submission" date="2018-06" db="EMBL/GenBank/DDBJ databases">
        <authorList>
            <person name="Zhirakovskaya E."/>
        </authorList>
    </citation>
    <scope>NUCLEOTIDE SEQUENCE</scope>
</reference>
<dbReference type="GO" id="GO:0009408">
    <property type="term" value="P:response to heat"/>
    <property type="evidence" value="ECO:0007669"/>
    <property type="project" value="InterPro"/>
</dbReference>
<dbReference type="GO" id="GO:0005524">
    <property type="term" value="F:ATP binding"/>
    <property type="evidence" value="ECO:0007669"/>
    <property type="project" value="InterPro"/>
</dbReference>
<dbReference type="GO" id="GO:0042026">
    <property type="term" value="P:protein refolding"/>
    <property type="evidence" value="ECO:0007669"/>
    <property type="project" value="TreeGrafter"/>
</dbReference>
<dbReference type="InterPro" id="IPR012724">
    <property type="entry name" value="DnaJ"/>
</dbReference>
<dbReference type="PROSITE" id="PS00636">
    <property type="entry name" value="DNAJ_1"/>
    <property type="match status" value="1"/>
</dbReference>
<dbReference type="GO" id="GO:0008270">
    <property type="term" value="F:zinc ion binding"/>
    <property type="evidence" value="ECO:0007669"/>
    <property type="project" value="UniProtKB-KW"/>
</dbReference>
<dbReference type="InterPro" id="IPR018253">
    <property type="entry name" value="DnaJ_domain_CS"/>
</dbReference>
<dbReference type="Gene3D" id="6.20.20.10">
    <property type="match status" value="2"/>
</dbReference>
<feature type="domain" description="J" evidence="6">
    <location>
        <begin position="4"/>
        <end position="68"/>
    </location>
</feature>
<accession>A0A3B0UIG2</accession>
<feature type="non-terminal residue" evidence="8">
    <location>
        <position position="1"/>
    </location>
</feature>
<dbReference type="InterPro" id="IPR001623">
    <property type="entry name" value="DnaJ_domain"/>
</dbReference>
<keyword evidence="4" id="KW-0862">Zinc</keyword>
<dbReference type="GO" id="GO:0031072">
    <property type="term" value="F:heat shock protein binding"/>
    <property type="evidence" value="ECO:0007669"/>
    <property type="project" value="InterPro"/>
</dbReference>
<evidence type="ECO:0000256" key="4">
    <source>
        <dbReference type="ARBA" id="ARBA00022833"/>
    </source>
</evidence>
<dbReference type="Gene3D" id="1.10.287.110">
    <property type="entry name" value="DnaJ domain"/>
    <property type="match status" value="1"/>
</dbReference>
<keyword evidence="3" id="KW-0863">Zinc-finger</keyword>
<dbReference type="SUPFAM" id="SSF49493">
    <property type="entry name" value="HSP40/DnaJ peptide-binding domain"/>
    <property type="match status" value="2"/>
</dbReference>
<gene>
    <name evidence="8" type="ORF">MNBD_CHLOROFLEXI01-2901</name>
</gene>
<dbReference type="SUPFAM" id="SSF57938">
    <property type="entry name" value="DnaJ/Hsp40 cysteine-rich domain"/>
    <property type="match status" value="1"/>
</dbReference>
<evidence type="ECO:0000256" key="1">
    <source>
        <dbReference type="ARBA" id="ARBA00022723"/>
    </source>
</evidence>
<dbReference type="InterPro" id="IPR001305">
    <property type="entry name" value="HSP_DnaJ_Cys-rich_dom"/>
</dbReference>
<keyword evidence="2" id="KW-0677">Repeat</keyword>
<dbReference type="Gene3D" id="2.60.260.20">
    <property type="entry name" value="Urease metallochaperone UreE, N-terminal domain"/>
    <property type="match status" value="2"/>
</dbReference>
<dbReference type="AlphaFoldDB" id="A0A3B0UIG2"/>
<dbReference type="SMART" id="SM00271">
    <property type="entry name" value="DnaJ"/>
    <property type="match status" value="1"/>
</dbReference>
<evidence type="ECO:0000256" key="3">
    <source>
        <dbReference type="ARBA" id="ARBA00022771"/>
    </source>
</evidence>
<sequence>TQRDFYDVLGLARGASKDEIKKSYRKLARQFHPDVNKEAGAEDQFKEIQRAYEILSDEQKRQAYDSYGHAGVENGAGGFGAGGFGNISDIFEELFNVGFGGSRRRRGGPRRGMDLRADLTIFFEEAVFGVEKEVEIRRPELCSTCRGSGAKPGSSPISCTTCNGSGEVRRVQQSILGSFVNVTTCSTCQGSGELIPELCPTCNGQKQVMEVRAIKVQVPPGVDSDTQIRLTGEGGPGQTGGPKGNLFVVINVKKHEFFRRRGEDIYLDLHINVAQAALGDSIEVPTLDGDEPLDIPAGTQPGKVFRLRNKGVPRLDRSGRGAPMGRGDQHVIIQVAVPKKLTEEQETLFLELSRTLGKEVVPRGDRGIWDQLRNALGF</sequence>
<evidence type="ECO:0000259" key="7">
    <source>
        <dbReference type="PROSITE" id="PS51188"/>
    </source>
</evidence>
<dbReference type="InterPro" id="IPR036869">
    <property type="entry name" value="J_dom_sf"/>
</dbReference>
<dbReference type="PANTHER" id="PTHR43096">
    <property type="entry name" value="DNAJ HOMOLOG 1, MITOCHONDRIAL-RELATED"/>
    <property type="match status" value="1"/>
</dbReference>
<organism evidence="8">
    <name type="scientific">hydrothermal vent metagenome</name>
    <dbReference type="NCBI Taxonomy" id="652676"/>
    <lineage>
        <taxon>unclassified sequences</taxon>
        <taxon>metagenomes</taxon>
        <taxon>ecological metagenomes</taxon>
    </lineage>
</organism>
<dbReference type="InterPro" id="IPR002939">
    <property type="entry name" value="DnaJ_C"/>
</dbReference>